<evidence type="ECO:0000313" key="2">
    <source>
        <dbReference type="Proteomes" id="UP001229421"/>
    </source>
</evidence>
<dbReference type="AlphaFoldDB" id="A0AAD8KG92"/>
<protein>
    <submittedName>
        <fullName evidence="1">Uncharacterized protein</fullName>
    </submittedName>
</protein>
<proteinExistence type="predicted"/>
<dbReference type="EMBL" id="JAUHHV010000006">
    <property type="protein sequence ID" value="KAK1420491.1"/>
    <property type="molecule type" value="Genomic_DNA"/>
</dbReference>
<comment type="caution">
    <text evidence="1">The sequence shown here is derived from an EMBL/GenBank/DDBJ whole genome shotgun (WGS) entry which is preliminary data.</text>
</comment>
<name>A0AAD8KG92_TARER</name>
<reference evidence="1" key="1">
    <citation type="journal article" date="2023" name="bioRxiv">
        <title>Improved chromosome-level genome assembly for marigold (Tagetes erecta).</title>
        <authorList>
            <person name="Jiang F."/>
            <person name="Yuan L."/>
            <person name="Wang S."/>
            <person name="Wang H."/>
            <person name="Xu D."/>
            <person name="Wang A."/>
            <person name="Fan W."/>
        </authorList>
    </citation>
    <scope>NUCLEOTIDE SEQUENCE</scope>
    <source>
        <strain evidence="1">WSJ</strain>
        <tissue evidence="1">Leaf</tissue>
    </source>
</reference>
<accession>A0AAD8KG92</accession>
<sequence length="88" mass="10467">MRNKVRKPNLPEHKIPAIFTCPPARTCEDLLYKNLLYDLLSELWIEHTLPELVLVEEDEDDSSEDEDAGLEMKCRFGNEMRFWLKKMK</sequence>
<organism evidence="1 2">
    <name type="scientific">Tagetes erecta</name>
    <name type="common">African marigold</name>
    <dbReference type="NCBI Taxonomy" id="13708"/>
    <lineage>
        <taxon>Eukaryota</taxon>
        <taxon>Viridiplantae</taxon>
        <taxon>Streptophyta</taxon>
        <taxon>Embryophyta</taxon>
        <taxon>Tracheophyta</taxon>
        <taxon>Spermatophyta</taxon>
        <taxon>Magnoliopsida</taxon>
        <taxon>eudicotyledons</taxon>
        <taxon>Gunneridae</taxon>
        <taxon>Pentapetalae</taxon>
        <taxon>asterids</taxon>
        <taxon>campanulids</taxon>
        <taxon>Asterales</taxon>
        <taxon>Asteraceae</taxon>
        <taxon>Asteroideae</taxon>
        <taxon>Heliantheae alliance</taxon>
        <taxon>Tageteae</taxon>
        <taxon>Tagetes</taxon>
    </lineage>
</organism>
<dbReference type="Proteomes" id="UP001229421">
    <property type="component" value="Unassembled WGS sequence"/>
</dbReference>
<gene>
    <name evidence="1" type="ORF">QVD17_22135</name>
</gene>
<keyword evidence="2" id="KW-1185">Reference proteome</keyword>
<evidence type="ECO:0000313" key="1">
    <source>
        <dbReference type="EMBL" id="KAK1420491.1"/>
    </source>
</evidence>